<dbReference type="AlphaFoldDB" id="B8KSN7"/>
<dbReference type="InterPro" id="IPR045010">
    <property type="entry name" value="MDR_fam"/>
</dbReference>
<gene>
    <name evidence="3" type="ORF">NOR51B_1718</name>
</gene>
<dbReference type="Proteomes" id="UP000004699">
    <property type="component" value="Unassembled WGS sequence"/>
</dbReference>
<evidence type="ECO:0000259" key="2">
    <source>
        <dbReference type="SMART" id="SM00829"/>
    </source>
</evidence>
<accession>B8KSN7</accession>
<dbReference type="InterPro" id="IPR011032">
    <property type="entry name" value="GroES-like_sf"/>
</dbReference>
<keyword evidence="4" id="KW-1185">Reference proteome</keyword>
<dbReference type="SMART" id="SM00829">
    <property type="entry name" value="PKS_ER"/>
    <property type="match status" value="1"/>
</dbReference>
<dbReference type="InterPro" id="IPR036291">
    <property type="entry name" value="NAD(P)-bd_dom_sf"/>
</dbReference>
<proteinExistence type="predicted"/>
<dbReference type="Gene3D" id="3.90.180.10">
    <property type="entry name" value="Medium-chain alcohol dehydrogenases, catalytic domain"/>
    <property type="match status" value="1"/>
</dbReference>
<dbReference type="InterPro" id="IPR020843">
    <property type="entry name" value="ER"/>
</dbReference>
<keyword evidence="1" id="KW-0560">Oxidoreductase</keyword>
<sequence length="340" mass="36854">MLPTSKRQWTLAKRPHGVPSTDEVTIEEKTIGELPPGHLLVENHYFSLDPAIRGWMSDAPSYLPPIPLGEPVRSTVCGKVLASTSDGFAKGDLVYGMGAWETHGVVPAEFFTKVPEDNTFPLHYYVNMLGAVGLTPYFGVIEAGKAQAGQTMLMSAAAGAVGSIGGQIARLMGLRVVGMAGSDEKCRWVTDELGFDDCINYKTCGDMVDAIAKACPEGVDLFFDNVGGEILDAALMNLNSDAIIVFCGAISSYNATEPVPGPYNWWQVLARSVTIQGYLIKDYFDRFPEGQAQMSEWLNEGKIQFKEHMVDGFDNTLDAFSLLFSGGNEGKLMVKLEAAD</sequence>
<dbReference type="RefSeq" id="WP_009020517.1">
    <property type="nucleotide sequence ID" value="NZ_DS999411.1"/>
</dbReference>
<dbReference type="PANTHER" id="PTHR43205">
    <property type="entry name" value="PROSTAGLANDIN REDUCTASE"/>
    <property type="match status" value="1"/>
</dbReference>
<dbReference type="Gene3D" id="3.40.50.720">
    <property type="entry name" value="NAD(P)-binding Rossmann-like Domain"/>
    <property type="match status" value="1"/>
</dbReference>
<dbReference type="FunFam" id="3.40.50.720:FF:000121">
    <property type="entry name" value="Prostaglandin reductase 2"/>
    <property type="match status" value="1"/>
</dbReference>
<dbReference type="InterPro" id="IPR041694">
    <property type="entry name" value="ADH_N_2"/>
</dbReference>
<dbReference type="Pfam" id="PF00107">
    <property type="entry name" value="ADH_zinc_N"/>
    <property type="match status" value="1"/>
</dbReference>
<dbReference type="OrthoDB" id="9805663at2"/>
<evidence type="ECO:0000313" key="3">
    <source>
        <dbReference type="EMBL" id="EED35771.1"/>
    </source>
</evidence>
<organism evidence="3 4">
    <name type="scientific">Luminiphilus syltensis NOR5-1B</name>
    <dbReference type="NCBI Taxonomy" id="565045"/>
    <lineage>
        <taxon>Bacteria</taxon>
        <taxon>Pseudomonadati</taxon>
        <taxon>Pseudomonadota</taxon>
        <taxon>Gammaproteobacteria</taxon>
        <taxon>Cellvibrionales</taxon>
        <taxon>Halieaceae</taxon>
        <taxon>Luminiphilus</taxon>
    </lineage>
</organism>
<dbReference type="SUPFAM" id="SSF51735">
    <property type="entry name" value="NAD(P)-binding Rossmann-fold domains"/>
    <property type="match status" value="1"/>
</dbReference>
<dbReference type="EMBL" id="DS999411">
    <property type="protein sequence ID" value="EED35771.1"/>
    <property type="molecule type" value="Genomic_DNA"/>
</dbReference>
<dbReference type="SUPFAM" id="SSF50129">
    <property type="entry name" value="GroES-like"/>
    <property type="match status" value="1"/>
</dbReference>
<dbReference type="PANTHER" id="PTHR43205:SF7">
    <property type="entry name" value="PROSTAGLANDIN REDUCTASE 1"/>
    <property type="match status" value="1"/>
</dbReference>
<evidence type="ECO:0000256" key="1">
    <source>
        <dbReference type="ARBA" id="ARBA00023002"/>
    </source>
</evidence>
<dbReference type="GO" id="GO:0016628">
    <property type="term" value="F:oxidoreductase activity, acting on the CH-CH group of donors, NAD or NADP as acceptor"/>
    <property type="evidence" value="ECO:0007669"/>
    <property type="project" value="InterPro"/>
</dbReference>
<evidence type="ECO:0000313" key="4">
    <source>
        <dbReference type="Proteomes" id="UP000004699"/>
    </source>
</evidence>
<dbReference type="eggNOG" id="COG2130">
    <property type="taxonomic scope" value="Bacteria"/>
</dbReference>
<feature type="domain" description="Enoyl reductase (ER)" evidence="2">
    <location>
        <begin position="20"/>
        <end position="334"/>
    </location>
</feature>
<dbReference type="Pfam" id="PF16884">
    <property type="entry name" value="ADH_N_2"/>
    <property type="match status" value="1"/>
</dbReference>
<dbReference type="InterPro" id="IPR013149">
    <property type="entry name" value="ADH-like_C"/>
</dbReference>
<name>B8KSN7_9GAMM</name>
<dbReference type="CDD" id="cd05288">
    <property type="entry name" value="PGDH"/>
    <property type="match status" value="1"/>
</dbReference>
<dbReference type="HOGENOM" id="CLU_026673_29_2_6"/>
<reference evidence="4" key="1">
    <citation type="journal article" date="2013" name="BMC Microbiol.">
        <title>Taxonomy and evolution of bacteriochlorophyll a-containing members of the OM60/NOR5 clade of marine gammaproteobacteria: description of Luminiphilus syltensis gen. nov., sp. nov., reclassification of Haliea rubra as Pseudohaliea rubra gen. nov., comb. nov., and emendation of Chromatocurvus halotolerans.</title>
        <authorList>
            <person name="Spring S."/>
            <person name="Riedel T."/>
            <person name="Sproer C."/>
            <person name="Yan S."/>
            <person name="Harder J."/>
            <person name="Fuchs B.M."/>
        </authorList>
    </citation>
    <scope>NUCLEOTIDE SEQUENCE [LARGE SCALE GENOMIC DNA]</scope>
    <source>
        <strain evidence="4">NOR51-B</strain>
    </source>
</reference>
<protein>
    <submittedName>
        <fullName evidence="3">Oxidoreductase, zinc-binding</fullName>
    </submittedName>
</protein>